<keyword evidence="9" id="KW-1185">Reference proteome</keyword>
<evidence type="ECO:0000256" key="3">
    <source>
        <dbReference type="ARBA" id="ARBA00022771"/>
    </source>
</evidence>
<gene>
    <name evidence="8" type="ORF">M0811_12617</name>
</gene>
<name>A0A9Q0L7X7_ANAIG</name>
<feature type="compositionally biased region" description="Basic residues" evidence="6">
    <location>
        <begin position="88"/>
        <end position="102"/>
    </location>
</feature>
<evidence type="ECO:0000259" key="7">
    <source>
        <dbReference type="PROSITE" id="PS50103"/>
    </source>
</evidence>
<dbReference type="Pfam" id="PF00642">
    <property type="entry name" value="zf-CCCH"/>
    <property type="match status" value="2"/>
</dbReference>
<dbReference type="PANTHER" id="PTHR12547">
    <property type="entry name" value="CCCH ZINC FINGER/TIS11-RELATED"/>
    <property type="match status" value="1"/>
</dbReference>
<dbReference type="Gene3D" id="4.10.1000.10">
    <property type="entry name" value="Zinc finger, CCCH-type"/>
    <property type="match status" value="2"/>
</dbReference>
<feature type="domain" description="C3H1-type" evidence="7">
    <location>
        <begin position="107"/>
        <end position="135"/>
    </location>
</feature>
<dbReference type="GO" id="GO:0008270">
    <property type="term" value="F:zinc ion binding"/>
    <property type="evidence" value="ECO:0007669"/>
    <property type="project" value="UniProtKB-KW"/>
</dbReference>
<dbReference type="GO" id="GO:0005829">
    <property type="term" value="C:cytosol"/>
    <property type="evidence" value="ECO:0007669"/>
    <property type="project" value="TreeGrafter"/>
</dbReference>
<proteinExistence type="predicted"/>
<reference evidence="8" key="1">
    <citation type="submission" date="2022-10" db="EMBL/GenBank/DDBJ databases">
        <title>Novel sulphate-reducing endosymbionts in the free-living metamonad Anaeramoeba.</title>
        <authorList>
            <person name="Jerlstrom-Hultqvist J."/>
            <person name="Cepicka I."/>
            <person name="Gallot-Lavallee L."/>
            <person name="Salas-Leiva D."/>
            <person name="Curtis B.A."/>
            <person name="Zahonova K."/>
            <person name="Pipaliya S."/>
            <person name="Dacks J."/>
            <person name="Roger A.J."/>
        </authorList>
    </citation>
    <scope>NUCLEOTIDE SEQUENCE</scope>
    <source>
        <strain evidence="8">BMAN</strain>
    </source>
</reference>
<dbReference type="AlphaFoldDB" id="A0A9Q0L7X7"/>
<accession>A0A9Q0L7X7</accession>
<dbReference type="SMART" id="SM00356">
    <property type="entry name" value="ZnF_C3H1"/>
    <property type="match status" value="2"/>
</dbReference>
<dbReference type="InterPro" id="IPR045877">
    <property type="entry name" value="ZFP36-like"/>
</dbReference>
<keyword evidence="4 5" id="KW-0862">Zinc</keyword>
<dbReference type="FunFam" id="4.10.1000.10:FF:000001">
    <property type="entry name" value="zinc finger CCCH domain-containing protein 15-like"/>
    <property type="match status" value="1"/>
</dbReference>
<evidence type="ECO:0000256" key="2">
    <source>
        <dbReference type="ARBA" id="ARBA00022737"/>
    </source>
</evidence>
<feature type="zinc finger region" description="C3H1-type" evidence="5">
    <location>
        <begin position="145"/>
        <end position="173"/>
    </location>
</feature>
<evidence type="ECO:0000313" key="8">
    <source>
        <dbReference type="EMBL" id="KAJ5068031.1"/>
    </source>
</evidence>
<dbReference type="PANTHER" id="PTHR12547:SF18">
    <property type="entry name" value="PROTEIN TIS11"/>
    <property type="match status" value="1"/>
</dbReference>
<keyword evidence="3 5" id="KW-0863">Zinc-finger</keyword>
<dbReference type="GO" id="GO:0003730">
    <property type="term" value="F:mRNA 3'-UTR binding"/>
    <property type="evidence" value="ECO:0007669"/>
    <property type="project" value="TreeGrafter"/>
</dbReference>
<keyword evidence="1 5" id="KW-0479">Metal-binding</keyword>
<evidence type="ECO:0000256" key="4">
    <source>
        <dbReference type="ARBA" id="ARBA00022833"/>
    </source>
</evidence>
<feature type="region of interest" description="Disordered" evidence="6">
    <location>
        <begin position="71"/>
        <end position="106"/>
    </location>
</feature>
<dbReference type="SUPFAM" id="SSF90229">
    <property type="entry name" value="CCCH zinc finger"/>
    <property type="match status" value="2"/>
</dbReference>
<feature type="domain" description="C3H1-type" evidence="7">
    <location>
        <begin position="145"/>
        <end position="173"/>
    </location>
</feature>
<dbReference type="PROSITE" id="PS50103">
    <property type="entry name" value="ZF_C3H1"/>
    <property type="match status" value="2"/>
</dbReference>
<dbReference type="Proteomes" id="UP001149090">
    <property type="component" value="Unassembled WGS sequence"/>
</dbReference>
<evidence type="ECO:0000256" key="6">
    <source>
        <dbReference type="SAM" id="MobiDB-lite"/>
    </source>
</evidence>
<evidence type="ECO:0000256" key="5">
    <source>
        <dbReference type="PROSITE-ProRule" id="PRU00723"/>
    </source>
</evidence>
<dbReference type="InterPro" id="IPR000571">
    <property type="entry name" value="Znf_CCCH"/>
</dbReference>
<dbReference type="EMBL" id="JAPDFW010000121">
    <property type="protein sequence ID" value="KAJ5068031.1"/>
    <property type="molecule type" value="Genomic_DNA"/>
</dbReference>
<dbReference type="FunFam" id="4.10.1000.10:FF:000002">
    <property type="entry name" value="Zinc finger protein 36, C3H1 type-like 1"/>
    <property type="match status" value="1"/>
</dbReference>
<feature type="zinc finger region" description="C3H1-type" evidence="5">
    <location>
        <begin position="107"/>
        <end position="135"/>
    </location>
</feature>
<dbReference type="OrthoDB" id="410307at2759"/>
<protein>
    <submittedName>
        <fullName evidence="8">Protein tis11</fullName>
    </submittedName>
</protein>
<organism evidence="8 9">
    <name type="scientific">Anaeramoeba ignava</name>
    <name type="common">Anaerobic marine amoeba</name>
    <dbReference type="NCBI Taxonomy" id="1746090"/>
    <lineage>
        <taxon>Eukaryota</taxon>
        <taxon>Metamonada</taxon>
        <taxon>Anaeramoebidae</taxon>
        <taxon>Anaeramoeba</taxon>
    </lineage>
</organism>
<keyword evidence="2" id="KW-0677">Repeat</keyword>
<sequence>MTQNLQINQTTKFLFGNHYFLKNQKSNQQFKKQEQTIKRKTGIAEALNQIHYNNSTSEVFKMIDNPSIQSKQENHSHDQLKVSNSPSKIHRSKSQKSKKPPKQKSPLYKTELCKSWEENGFCKYGQKCQFAHGYSELRFVPRHPKYKTQICQSFHTNGFCSYGKRCRFLHHRIQANYNSNVFELFNPNAQPKPKQKRLPVFESLC</sequence>
<evidence type="ECO:0000256" key="1">
    <source>
        <dbReference type="ARBA" id="ARBA00022723"/>
    </source>
</evidence>
<comment type="caution">
    <text evidence="8">The sequence shown here is derived from an EMBL/GenBank/DDBJ whole genome shotgun (WGS) entry which is preliminary data.</text>
</comment>
<dbReference type="InterPro" id="IPR036855">
    <property type="entry name" value="Znf_CCCH_sf"/>
</dbReference>
<evidence type="ECO:0000313" key="9">
    <source>
        <dbReference type="Proteomes" id="UP001149090"/>
    </source>
</evidence>